<evidence type="ECO:0000313" key="6">
    <source>
        <dbReference type="EMBL" id="HAG2561974.1"/>
    </source>
</evidence>
<evidence type="ECO:0000256" key="4">
    <source>
        <dbReference type="ARBA" id="ARBA00022989"/>
    </source>
</evidence>
<reference evidence="6" key="1">
    <citation type="journal article" date="2018" name="Genome Biol.">
        <title>SKESA: strategic k-mer extension for scrupulous assemblies.</title>
        <authorList>
            <person name="Souvorov A."/>
            <person name="Agarwala R."/>
            <person name="Lipman D.J."/>
        </authorList>
    </citation>
    <scope>NUCLEOTIDE SEQUENCE</scope>
    <source>
        <strain evidence="6">MA.CK_95/00012601</strain>
    </source>
</reference>
<evidence type="ECO:0000256" key="2">
    <source>
        <dbReference type="ARBA" id="ARBA00022692"/>
    </source>
</evidence>
<sequence>MTVDTSEVLNLADTVQTVANQYSVDDIYSLLLSANSTLICIGLVICFALGWIAGGQR</sequence>
<dbReference type="GO" id="GO:0033644">
    <property type="term" value="C:host cell membrane"/>
    <property type="evidence" value="ECO:0007669"/>
    <property type="project" value="UniProtKB-SubCell"/>
</dbReference>
<dbReference type="InterPro" id="IPR045539">
    <property type="entry name" value="Inovirus_G7P_2"/>
</dbReference>
<proteinExistence type="predicted"/>
<name>A0A760MN73_SALER</name>
<dbReference type="Pfam" id="PF19978">
    <property type="entry name" value="Inovirus_G7P_2"/>
    <property type="match status" value="1"/>
</dbReference>
<protein>
    <submittedName>
        <fullName evidence="6">Uncharacterized protein</fullName>
    </submittedName>
</protein>
<organism evidence="6">
    <name type="scientific">Salmonella enterica</name>
    <name type="common">Salmonella choleraesuis</name>
    <dbReference type="NCBI Taxonomy" id="28901"/>
    <lineage>
        <taxon>Bacteria</taxon>
        <taxon>Pseudomonadati</taxon>
        <taxon>Pseudomonadota</taxon>
        <taxon>Gammaproteobacteria</taxon>
        <taxon>Enterobacterales</taxon>
        <taxon>Enterobacteriaceae</taxon>
        <taxon>Salmonella</taxon>
    </lineage>
</organism>
<keyword evidence="3" id="KW-1043">Host membrane</keyword>
<evidence type="ECO:0000256" key="1">
    <source>
        <dbReference type="ARBA" id="ARBA00004379"/>
    </source>
</evidence>
<comment type="subcellular location">
    <subcellularLocation>
        <location evidence="1">Host membrane</location>
        <topology evidence="1">Single-pass membrane protein</topology>
    </subcellularLocation>
</comment>
<evidence type="ECO:0000256" key="3">
    <source>
        <dbReference type="ARBA" id="ARBA00022870"/>
    </source>
</evidence>
<gene>
    <name evidence="6" type="ORF">G8W38_003749</name>
</gene>
<feature type="transmembrane region" description="Helical" evidence="5">
    <location>
        <begin position="27"/>
        <end position="53"/>
    </location>
</feature>
<keyword evidence="4 5" id="KW-1133">Transmembrane helix</keyword>
<dbReference type="EMBL" id="DAAXUA010000009">
    <property type="protein sequence ID" value="HAG2561974.1"/>
    <property type="molecule type" value="Genomic_DNA"/>
</dbReference>
<keyword evidence="5" id="KW-0472">Membrane</keyword>
<comment type="caution">
    <text evidence="6">The sequence shown here is derived from an EMBL/GenBank/DDBJ whole genome shotgun (WGS) entry which is preliminary data.</text>
</comment>
<accession>A0A760MN73</accession>
<evidence type="ECO:0000256" key="5">
    <source>
        <dbReference type="SAM" id="Phobius"/>
    </source>
</evidence>
<reference evidence="6" key="2">
    <citation type="submission" date="2020-02" db="EMBL/GenBank/DDBJ databases">
        <authorList>
            <consortium name="NCBI Pathogen Detection Project"/>
        </authorList>
    </citation>
    <scope>NUCLEOTIDE SEQUENCE</scope>
    <source>
        <strain evidence="6">MA.CK_95/00012601</strain>
    </source>
</reference>
<dbReference type="AlphaFoldDB" id="A0A760MN73"/>
<keyword evidence="2 5" id="KW-0812">Transmembrane</keyword>